<keyword evidence="2" id="KW-1185">Reference proteome</keyword>
<sequence>MDKSTLVLYTRSRCPLCDKAKKIVLELQEEWDFIFQEMDIDSSDELTEKYGIMIPVVEIDGEEIQYGQIDHLTISEAFSEKSKSLSQINGQ</sequence>
<name>A0ABW6K1G7_9BACI</name>
<proteinExistence type="predicted"/>
<comment type="caution">
    <text evidence="1">The sequence shown here is derived from an EMBL/GenBank/DDBJ whole genome shotgun (WGS) entry which is preliminary data.</text>
</comment>
<evidence type="ECO:0000313" key="2">
    <source>
        <dbReference type="Proteomes" id="UP001601058"/>
    </source>
</evidence>
<dbReference type="Proteomes" id="UP001601058">
    <property type="component" value="Unassembled WGS sequence"/>
</dbReference>
<protein>
    <submittedName>
        <fullName evidence="1">Glutaredoxin family protein</fullName>
    </submittedName>
</protein>
<dbReference type="InterPro" id="IPR036249">
    <property type="entry name" value="Thioredoxin-like_sf"/>
</dbReference>
<dbReference type="RefSeq" id="WP_389218792.1">
    <property type="nucleotide sequence ID" value="NZ_JBIACJ010000004.1"/>
</dbReference>
<gene>
    <name evidence="1" type="ORF">ACFYKT_09510</name>
</gene>
<reference evidence="1 2" key="1">
    <citation type="submission" date="2024-08" db="EMBL/GenBank/DDBJ databases">
        <title>Two novel Cytobacillus novel species.</title>
        <authorList>
            <person name="Liu G."/>
        </authorList>
    </citation>
    <scope>NUCLEOTIDE SEQUENCE [LARGE SCALE GENOMIC DNA]</scope>
    <source>
        <strain evidence="1 2">FJAT-53684</strain>
    </source>
</reference>
<dbReference type="SUPFAM" id="SSF52833">
    <property type="entry name" value="Thioredoxin-like"/>
    <property type="match status" value="1"/>
</dbReference>
<dbReference type="Gene3D" id="3.40.30.10">
    <property type="entry name" value="Glutaredoxin"/>
    <property type="match status" value="1"/>
</dbReference>
<evidence type="ECO:0000313" key="1">
    <source>
        <dbReference type="EMBL" id="MFE8696572.1"/>
    </source>
</evidence>
<accession>A0ABW6K1G7</accession>
<dbReference type="InterPro" id="IPR052565">
    <property type="entry name" value="Glutaredoxin-like_YDR286C"/>
</dbReference>
<dbReference type="Pfam" id="PF05768">
    <property type="entry name" value="Glrx-like"/>
    <property type="match status" value="1"/>
</dbReference>
<dbReference type="PANTHER" id="PTHR33558">
    <property type="entry name" value="GLUTAREDOXIN-LIKE PROTEIN C5ORF63 HOMOLOG"/>
    <property type="match status" value="1"/>
</dbReference>
<dbReference type="PANTHER" id="PTHR33558:SF1">
    <property type="entry name" value="GLUTAREDOXIN-LIKE PROTEIN C5ORF63 HOMOLOG"/>
    <property type="match status" value="1"/>
</dbReference>
<dbReference type="InterPro" id="IPR008554">
    <property type="entry name" value="Glutaredoxin-like"/>
</dbReference>
<organism evidence="1 2">
    <name type="scientific">Cytobacillus mangrovibacter</name>
    <dbReference type="NCBI Taxonomy" id="3299024"/>
    <lineage>
        <taxon>Bacteria</taxon>
        <taxon>Bacillati</taxon>
        <taxon>Bacillota</taxon>
        <taxon>Bacilli</taxon>
        <taxon>Bacillales</taxon>
        <taxon>Bacillaceae</taxon>
        <taxon>Cytobacillus</taxon>
    </lineage>
</organism>
<dbReference type="PROSITE" id="PS51354">
    <property type="entry name" value="GLUTAREDOXIN_2"/>
    <property type="match status" value="1"/>
</dbReference>
<dbReference type="EMBL" id="JBIACJ010000004">
    <property type="protein sequence ID" value="MFE8696572.1"/>
    <property type="molecule type" value="Genomic_DNA"/>
</dbReference>